<evidence type="ECO:0000313" key="1">
    <source>
        <dbReference type="EMBL" id="AFC71353.1"/>
    </source>
</evidence>
<dbReference type="KEGG" id="rau:MC5_05335"/>
<dbReference type="HOGENOM" id="CLU_3140120_0_0_5"/>
<dbReference type="eggNOG" id="COG3023">
    <property type="taxonomic scope" value="Bacteria"/>
</dbReference>
<keyword evidence="2" id="KW-1185">Reference proteome</keyword>
<accession>H8K7W0</accession>
<gene>
    <name evidence="1" type="ordered locus">MC5_05335</name>
</gene>
<organism evidence="1 2">
    <name type="scientific">Rickettsia australis (strain Cutlack)</name>
    <dbReference type="NCBI Taxonomy" id="1105110"/>
    <lineage>
        <taxon>Bacteria</taxon>
        <taxon>Pseudomonadati</taxon>
        <taxon>Pseudomonadota</taxon>
        <taxon>Alphaproteobacteria</taxon>
        <taxon>Rickettsiales</taxon>
        <taxon>Rickettsiaceae</taxon>
        <taxon>Rickettsieae</taxon>
        <taxon>Rickettsia</taxon>
        <taxon>spotted fever group</taxon>
    </lineage>
</organism>
<proteinExistence type="predicted"/>
<dbReference type="AlphaFoldDB" id="H8K7W0"/>
<reference evidence="2" key="1">
    <citation type="submission" date="2012-02" db="EMBL/GenBank/DDBJ databases">
        <title>Complete genome sequence of Rickettsia australis strain Cutlack.</title>
        <authorList>
            <person name="Johnson S.L."/>
            <person name="Munk A.C."/>
            <person name="Han S."/>
            <person name="Bruce D.C."/>
            <person name="Dasch G.A."/>
        </authorList>
    </citation>
    <scope>NUCLEOTIDE SEQUENCE [LARGE SCALE GENOMIC DNA]</scope>
    <source>
        <strain evidence="2">Cutlack</strain>
    </source>
</reference>
<evidence type="ECO:0000313" key="2">
    <source>
        <dbReference type="Proteomes" id="UP000007589"/>
    </source>
</evidence>
<name>H8K7W0_RICAC</name>
<sequence>MSFVKINDRYDTGLTGEELPVSWTAGQDVLSQLIGQTVLEQTGNTEFKK</sequence>
<dbReference type="Proteomes" id="UP000007589">
    <property type="component" value="Chromosome"/>
</dbReference>
<protein>
    <submittedName>
        <fullName evidence="1">Negative regulator of beta-lactamase expression</fullName>
    </submittedName>
</protein>
<dbReference type="OrthoDB" id="7160043at2"/>
<dbReference type="EMBL" id="CP003338">
    <property type="protein sequence ID" value="AFC71353.1"/>
    <property type="molecule type" value="Genomic_DNA"/>
</dbReference>